<keyword evidence="1" id="KW-0175">Coiled coil</keyword>
<proteinExistence type="predicted"/>
<dbReference type="AlphaFoldDB" id="A0A832WFB5"/>
<protein>
    <submittedName>
        <fullName evidence="2">Uncharacterized protein</fullName>
    </submittedName>
</protein>
<comment type="caution">
    <text evidence="2">The sequence shown here is derived from an EMBL/GenBank/DDBJ whole genome shotgun (WGS) entry which is preliminary data.</text>
</comment>
<accession>A0A832WFB5</accession>
<name>A0A832WFB5_9CREN</name>
<dbReference type="RefSeq" id="WP_011006986.1">
    <property type="nucleotide sequence ID" value="NZ_DAIOPL010000020.1"/>
</dbReference>
<dbReference type="GeneID" id="1464728"/>
<dbReference type="Proteomes" id="UP000651120">
    <property type="component" value="Unassembled WGS sequence"/>
</dbReference>
<gene>
    <name evidence="2" type="ORF">HA333_10060</name>
</gene>
<feature type="coiled-coil region" evidence="1">
    <location>
        <begin position="25"/>
        <end position="52"/>
    </location>
</feature>
<evidence type="ECO:0000313" key="3">
    <source>
        <dbReference type="Proteomes" id="UP000651120"/>
    </source>
</evidence>
<organism evidence="2 3">
    <name type="scientific">Pyrobaculum aerophilum</name>
    <dbReference type="NCBI Taxonomy" id="13773"/>
    <lineage>
        <taxon>Archaea</taxon>
        <taxon>Thermoproteota</taxon>
        <taxon>Thermoprotei</taxon>
        <taxon>Thermoproteales</taxon>
        <taxon>Thermoproteaceae</taxon>
        <taxon>Pyrobaculum</taxon>
    </lineage>
</organism>
<reference evidence="2" key="1">
    <citation type="journal article" date="2020" name="bioRxiv">
        <title>A rank-normalized archaeal taxonomy based on genome phylogeny resolves widespread incomplete and uneven classifications.</title>
        <authorList>
            <person name="Rinke C."/>
            <person name="Chuvochina M."/>
            <person name="Mussig A.J."/>
            <person name="Chaumeil P.-A."/>
            <person name="Waite D.W."/>
            <person name="Whitman W.B."/>
            <person name="Parks D.H."/>
            <person name="Hugenholtz P."/>
        </authorList>
    </citation>
    <scope>NUCLEOTIDE SEQUENCE</scope>
    <source>
        <strain evidence="2">UBA8839</strain>
    </source>
</reference>
<evidence type="ECO:0000313" key="2">
    <source>
        <dbReference type="EMBL" id="HII47756.1"/>
    </source>
</evidence>
<evidence type="ECO:0000256" key="1">
    <source>
        <dbReference type="SAM" id="Coils"/>
    </source>
</evidence>
<sequence>MEKTTIAVSKKLWQELLSEKERLAAKTMEEAISKILQEYRELKRRIAILEIIEKTGRRALQQWRSC</sequence>
<dbReference type="EMBL" id="DUJP01000033">
    <property type="protein sequence ID" value="HII47756.1"/>
    <property type="molecule type" value="Genomic_DNA"/>
</dbReference>